<comment type="caution">
    <text evidence="1">The sequence shown here is derived from an EMBL/GenBank/DDBJ whole genome shotgun (WGS) entry which is preliminary data.</text>
</comment>
<organism evidence="1 2">
    <name type="scientific">Lepagella muris</name>
    <dbReference type="NCBI Taxonomy" id="3032870"/>
    <lineage>
        <taxon>Bacteria</taxon>
        <taxon>Pseudomonadati</taxon>
        <taxon>Bacteroidota</taxon>
        <taxon>Bacteroidia</taxon>
        <taxon>Bacteroidales</taxon>
        <taxon>Muribaculaceae</taxon>
        <taxon>Lepagella</taxon>
    </lineage>
</organism>
<dbReference type="Proteomes" id="UP000306319">
    <property type="component" value="Unassembled WGS sequence"/>
</dbReference>
<evidence type="ECO:0000313" key="1">
    <source>
        <dbReference type="EMBL" id="TGY80831.1"/>
    </source>
</evidence>
<gene>
    <name evidence="1" type="ORF">E5331_00190</name>
</gene>
<name>A0AC61RKL7_9BACT</name>
<accession>A0AC61RKL7</accession>
<reference evidence="1" key="1">
    <citation type="submission" date="2019-04" db="EMBL/GenBank/DDBJ databases">
        <title>Microbes associate with the intestines of laboratory mice.</title>
        <authorList>
            <person name="Navarre W."/>
            <person name="Wong E."/>
            <person name="Huang K."/>
            <person name="Tropini C."/>
            <person name="Ng K."/>
            <person name="Yu B."/>
        </authorList>
    </citation>
    <scope>NUCLEOTIDE SEQUENCE</scope>
    <source>
        <strain evidence="1">NM04_E33</strain>
    </source>
</reference>
<proteinExistence type="predicted"/>
<evidence type="ECO:0000313" key="2">
    <source>
        <dbReference type="Proteomes" id="UP000306319"/>
    </source>
</evidence>
<dbReference type="EMBL" id="SRYB01000001">
    <property type="protein sequence ID" value="TGY80831.1"/>
    <property type="molecule type" value="Genomic_DNA"/>
</dbReference>
<keyword evidence="2" id="KW-1185">Reference proteome</keyword>
<sequence length="299" mass="33101">MTKQKRKLLTNISLLLLVIISGIVAVYIHGLPYPFFNTGVVGSADSAVGTVDPTVMVEDIPDIIPDFINDARIVADNDSALTVSAVEETTASDKGATGKGVDVASSVRFEDSDISRMQAGSHPFAKEAKKVLTGGLELDDSISRRKILNYCEHFRTAYTTKDIDFIRQVLSDDALIIVGHTVRRVKDDSGITISADVKYNVRSKQQYLKNLTAVFAANKKISVDFSDFRIRRHPTMPGIYGVTLRQRYGSDTYSDDGYLFLLWDFRNVSMPQIHVRTWQPAADVGDEDDVIGIGDFNLE</sequence>
<protein>
    <submittedName>
        <fullName evidence="1">Uncharacterized protein</fullName>
    </submittedName>
</protein>